<evidence type="ECO:0000256" key="2">
    <source>
        <dbReference type="SAM" id="Phobius"/>
    </source>
</evidence>
<dbReference type="OrthoDB" id="814802at2"/>
<evidence type="ECO:0000313" key="4">
    <source>
        <dbReference type="Proteomes" id="UP000002774"/>
    </source>
</evidence>
<feature type="transmembrane region" description="Helical" evidence="2">
    <location>
        <begin position="12"/>
        <end position="36"/>
    </location>
</feature>
<reference evidence="3" key="1">
    <citation type="submission" date="2011-09" db="EMBL/GenBank/DDBJ databases">
        <title>The permanent draft genome of Mucilaginibacter paludis DSM 18603.</title>
        <authorList>
            <consortium name="US DOE Joint Genome Institute (JGI-PGF)"/>
            <person name="Lucas S."/>
            <person name="Han J."/>
            <person name="Lapidus A."/>
            <person name="Bruce D."/>
            <person name="Goodwin L."/>
            <person name="Pitluck S."/>
            <person name="Peters L."/>
            <person name="Kyrpides N."/>
            <person name="Mavromatis K."/>
            <person name="Ivanova N."/>
            <person name="Mikhailova N."/>
            <person name="Held B."/>
            <person name="Detter J.C."/>
            <person name="Tapia R."/>
            <person name="Han C."/>
            <person name="Land M."/>
            <person name="Hauser L."/>
            <person name="Markowitz V."/>
            <person name="Cheng J.-F."/>
            <person name="Hugenholtz P."/>
            <person name="Woyke T."/>
            <person name="Wu D."/>
            <person name="Tindall B."/>
            <person name="Brambilla E."/>
            <person name="Klenk H.-P."/>
            <person name="Eisen J.A."/>
        </authorList>
    </citation>
    <scope>NUCLEOTIDE SEQUENCE [LARGE SCALE GENOMIC DNA]</scope>
    <source>
        <strain evidence="3">DSM 18603</strain>
    </source>
</reference>
<dbReference type="RefSeq" id="WP_008509054.1">
    <property type="nucleotide sequence ID" value="NZ_CM001403.1"/>
</dbReference>
<dbReference type="HOGENOM" id="CLU_027065_0_0_10"/>
<evidence type="ECO:0000256" key="1">
    <source>
        <dbReference type="SAM" id="MobiDB-lite"/>
    </source>
</evidence>
<dbReference type="AlphaFoldDB" id="H1Y4W6"/>
<keyword evidence="2" id="KW-0472">Membrane</keyword>
<dbReference type="STRING" id="714943.Mucpa_4203"/>
<proteinExistence type="predicted"/>
<keyword evidence="2" id="KW-1133">Transmembrane helix</keyword>
<feature type="compositionally biased region" description="Basic residues" evidence="1">
    <location>
        <begin position="589"/>
        <end position="598"/>
    </location>
</feature>
<evidence type="ECO:0000313" key="3">
    <source>
        <dbReference type="EMBL" id="EHQ28294.1"/>
    </source>
</evidence>
<keyword evidence="4" id="KW-1185">Reference proteome</keyword>
<sequence length="612" mass="70314">MALNILKKRWQKLLITALLLFFILISIPAFFINRYWSPILASKLQSTILASTDSLYSLSFSSASLHILQGKIVFDKIELKPNLEVYNRRKKQHLAPNSLYDLQIKRLVIHHIHPITLYLEKKLDISQIVISAPNLRVDYEQNRNEDTLVSNKKTPYQLISKVLKSVHVQNIMLNDVKFKYTDHSGAKPDISEFNELNFSATDFLLDSTTHVSSSRFLFCADVSGELHHYEGTSNDKRYHYNIASLKFSTRSSQLDIAGMSFLPVKSPDQFFKGTKEDCYALKLDSLRLNHFDFKSYNKYHKFYGSKLLLNNGSIKVYSNPAPKDTTSERSGNFPHVLLRKLKMDTRIDTVEINKIDVAYTEYNKKSSQAGTVIFNNTSAKFLNITNNKAALQKNNIATAQLQTYFMNYGRLNLQFAFNLTDENAAFSYKGHLGTMDLHKVNPVAMPLALVKIASGEVQKLDFEMHADKNTAKGLLTVLYSDLKISLLKKDDENKLKKMGIVSLLANALVIKRNNPTEGEAPRSFNIVYSRKSNTPFFGFLWRSLFVGLKSSAGYDANTENTVKQKMSDFKENQKVRKEKKIIRQERRAERRQRRALKKQQKELKKQQEQLQQ</sequence>
<organism evidence="3 4">
    <name type="scientific">Mucilaginibacter paludis DSM 18603</name>
    <dbReference type="NCBI Taxonomy" id="714943"/>
    <lineage>
        <taxon>Bacteria</taxon>
        <taxon>Pseudomonadati</taxon>
        <taxon>Bacteroidota</taxon>
        <taxon>Sphingobacteriia</taxon>
        <taxon>Sphingobacteriales</taxon>
        <taxon>Sphingobacteriaceae</taxon>
        <taxon>Mucilaginibacter</taxon>
    </lineage>
</organism>
<protein>
    <recommendedName>
        <fullName evidence="5">AsmA-like C-terminal domain-containing protein</fullName>
    </recommendedName>
</protein>
<keyword evidence="2" id="KW-0812">Transmembrane</keyword>
<dbReference type="eggNOG" id="ENOG502Z80K">
    <property type="taxonomic scope" value="Bacteria"/>
</dbReference>
<dbReference type="Proteomes" id="UP000002774">
    <property type="component" value="Chromosome"/>
</dbReference>
<feature type="compositionally biased region" description="Basic and acidic residues" evidence="1">
    <location>
        <begin position="599"/>
        <end position="612"/>
    </location>
</feature>
<dbReference type="EMBL" id="CM001403">
    <property type="protein sequence ID" value="EHQ28294.1"/>
    <property type="molecule type" value="Genomic_DNA"/>
</dbReference>
<name>H1Y4W6_9SPHI</name>
<feature type="compositionally biased region" description="Basic and acidic residues" evidence="1">
    <location>
        <begin position="567"/>
        <end position="588"/>
    </location>
</feature>
<gene>
    <name evidence="3" type="ORF">Mucpa_4203</name>
</gene>
<feature type="region of interest" description="Disordered" evidence="1">
    <location>
        <begin position="567"/>
        <end position="612"/>
    </location>
</feature>
<evidence type="ECO:0008006" key="5">
    <source>
        <dbReference type="Google" id="ProtNLM"/>
    </source>
</evidence>
<accession>H1Y4W6</accession>